<name>A0A182NWL4_9DIPT</name>
<organism evidence="1 2">
    <name type="scientific">Anopheles dirus</name>
    <dbReference type="NCBI Taxonomy" id="7168"/>
    <lineage>
        <taxon>Eukaryota</taxon>
        <taxon>Metazoa</taxon>
        <taxon>Ecdysozoa</taxon>
        <taxon>Arthropoda</taxon>
        <taxon>Hexapoda</taxon>
        <taxon>Insecta</taxon>
        <taxon>Pterygota</taxon>
        <taxon>Neoptera</taxon>
        <taxon>Endopterygota</taxon>
        <taxon>Diptera</taxon>
        <taxon>Nematocera</taxon>
        <taxon>Culicoidea</taxon>
        <taxon>Culicidae</taxon>
        <taxon>Anophelinae</taxon>
        <taxon>Anopheles</taxon>
    </lineage>
</organism>
<accession>A0A182NWL4</accession>
<dbReference type="EnsemblMetazoa" id="ADIR014282-RA">
    <property type="protein sequence ID" value="ADIR014282-PA"/>
    <property type="gene ID" value="ADIR014282"/>
</dbReference>
<proteinExistence type="predicted"/>
<dbReference type="VEuPathDB" id="VectorBase:ADIR014282"/>
<dbReference type="Proteomes" id="UP000075884">
    <property type="component" value="Unassembled WGS sequence"/>
</dbReference>
<keyword evidence="2" id="KW-1185">Reference proteome</keyword>
<evidence type="ECO:0000313" key="1">
    <source>
        <dbReference type="EnsemblMetazoa" id="ADIR014282-PA"/>
    </source>
</evidence>
<reference evidence="2" key="1">
    <citation type="submission" date="2013-03" db="EMBL/GenBank/DDBJ databases">
        <title>The Genome Sequence of Anopheles dirus WRAIR2.</title>
        <authorList>
            <consortium name="The Broad Institute Genomics Platform"/>
            <person name="Neafsey D.E."/>
            <person name="Walton C."/>
            <person name="Walker B."/>
            <person name="Young S.K."/>
            <person name="Zeng Q."/>
            <person name="Gargeya S."/>
            <person name="Fitzgerald M."/>
            <person name="Haas B."/>
            <person name="Abouelleil A."/>
            <person name="Allen A.W."/>
            <person name="Alvarado L."/>
            <person name="Arachchi H.M."/>
            <person name="Berlin A.M."/>
            <person name="Chapman S.B."/>
            <person name="Gainer-Dewar J."/>
            <person name="Goldberg J."/>
            <person name="Griggs A."/>
            <person name="Gujja S."/>
            <person name="Hansen M."/>
            <person name="Howarth C."/>
            <person name="Imamovic A."/>
            <person name="Ireland A."/>
            <person name="Larimer J."/>
            <person name="McCowan C."/>
            <person name="Murphy C."/>
            <person name="Pearson M."/>
            <person name="Poon T.W."/>
            <person name="Priest M."/>
            <person name="Roberts A."/>
            <person name="Saif S."/>
            <person name="Shea T."/>
            <person name="Sisk P."/>
            <person name="Sykes S."/>
            <person name="Wortman J."/>
            <person name="Nusbaum C."/>
            <person name="Birren B."/>
        </authorList>
    </citation>
    <scope>NUCLEOTIDE SEQUENCE [LARGE SCALE GENOMIC DNA]</scope>
    <source>
        <strain evidence="2">WRAIR2</strain>
    </source>
</reference>
<reference evidence="1" key="2">
    <citation type="submission" date="2020-05" db="UniProtKB">
        <authorList>
            <consortium name="EnsemblMetazoa"/>
        </authorList>
    </citation>
    <scope>IDENTIFICATION</scope>
    <source>
        <strain evidence="1">WRAIR2</strain>
    </source>
</reference>
<sequence length="12" mass="1404">MCECGCREQVFV</sequence>
<protein>
    <submittedName>
        <fullName evidence="1">Uncharacterized protein</fullName>
    </submittedName>
</protein>
<evidence type="ECO:0000313" key="2">
    <source>
        <dbReference type="Proteomes" id="UP000075884"/>
    </source>
</evidence>